<evidence type="ECO:0000256" key="1">
    <source>
        <dbReference type="SAM" id="MobiDB-lite"/>
    </source>
</evidence>
<feature type="region of interest" description="Disordered" evidence="1">
    <location>
        <begin position="26"/>
        <end position="50"/>
    </location>
</feature>
<feature type="compositionally biased region" description="Basic residues" evidence="1">
    <location>
        <begin position="190"/>
        <end position="214"/>
    </location>
</feature>
<proteinExistence type="predicted"/>
<dbReference type="PANTHER" id="PTHR28096:SF1">
    <property type="entry name" value="PROTEIN FAF1"/>
    <property type="match status" value="1"/>
</dbReference>
<dbReference type="InterPro" id="IPR027973">
    <property type="entry name" value="FSAF1-like"/>
</dbReference>
<dbReference type="GO" id="GO:0005730">
    <property type="term" value="C:nucleolus"/>
    <property type="evidence" value="ECO:0007669"/>
    <property type="project" value="TreeGrafter"/>
</dbReference>
<dbReference type="EMBL" id="JAKUCV010000874">
    <property type="protein sequence ID" value="KAJ4848565.1"/>
    <property type="molecule type" value="Genomic_DNA"/>
</dbReference>
<dbReference type="PANTHER" id="PTHR28096">
    <property type="entry name" value="PROTEIN FAF1"/>
    <property type="match status" value="1"/>
</dbReference>
<dbReference type="Proteomes" id="UP001141552">
    <property type="component" value="Unassembled WGS sequence"/>
</dbReference>
<gene>
    <name evidence="2" type="ORF">Tsubulata_007868</name>
</gene>
<feature type="region of interest" description="Disordered" evidence="1">
    <location>
        <begin position="129"/>
        <end position="214"/>
    </location>
</feature>
<keyword evidence="3" id="KW-1185">Reference proteome</keyword>
<feature type="compositionally biased region" description="Basic residues" evidence="1">
    <location>
        <begin position="30"/>
        <end position="41"/>
    </location>
</feature>
<sequence>MSATVLRLSLFAATCNKESEKSLYLTGTGRGKKEKMKKRSRTTTTDAMDTQEDRQWDFKTIMKDIEKLGASHMTWKDKKALENKKVVDLGGKPPKNRRLPLSVALPQMKNQKKREEKMRQMLEQEHLILGRFGAKRGSGSGSRRSGGKRKPEDRVLKASEGRFRNGVLDVKHLLNPTPSRDDNSSAHMISKGRKSSGSGKKNKGKKKGGGRKRH</sequence>
<accession>A0A9Q0JPZ6</accession>
<feature type="compositionally biased region" description="Basic and acidic residues" evidence="1">
    <location>
        <begin position="149"/>
        <end position="163"/>
    </location>
</feature>
<evidence type="ECO:0000313" key="3">
    <source>
        <dbReference type="Proteomes" id="UP001141552"/>
    </source>
</evidence>
<name>A0A9Q0JPZ6_9ROSI</name>
<dbReference type="OrthoDB" id="5556956at2759"/>
<reference evidence="2" key="2">
    <citation type="journal article" date="2023" name="Plants (Basel)">
        <title>Annotation of the Turnera subulata (Passifloraceae) Draft Genome Reveals the S-Locus Evolved after the Divergence of Turneroideae from Passifloroideae in a Stepwise Manner.</title>
        <authorList>
            <person name="Henning P.M."/>
            <person name="Roalson E.H."/>
            <person name="Mir W."/>
            <person name="McCubbin A.G."/>
            <person name="Shore J.S."/>
        </authorList>
    </citation>
    <scope>NUCLEOTIDE SEQUENCE</scope>
    <source>
        <strain evidence="2">F60SS</strain>
    </source>
</reference>
<evidence type="ECO:0000313" key="2">
    <source>
        <dbReference type="EMBL" id="KAJ4848565.1"/>
    </source>
</evidence>
<dbReference type="Pfam" id="PF15375">
    <property type="entry name" value="FSAF1"/>
    <property type="match status" value="1"/>
</dbReference>
<reference evidence="2" key="1">
    <citation type="submission" date="2022-02" db="EMBL/GenBank/DDBJ databases">
        <authorList>
            <person name="Henning P.M."/>
            <person name="McCubbin A.G."/>
            <person name="Shore J.S."/>
        </authorList>
    </citation>
    <scope>NUCLEOTIDE SEQUENCE</scope>
    <source>
        <strain evidence="2">F60SS</strain>
        <tissue evidence="2">Leaves</tissue>
    </source>
</reference>
<feature type="compositionally biased region" description="Low complexity" evidence="1">
    <location>
        <begin position="130"/>
        <end position="143"/>
    </location>
</feature>
<dbReference type="GO" id="GO:0000462">
    <property type="term" value="P:maturation of SSU-rRNA from tricistronic rRNA transcript (SSU-rRNA, 5.8S rRNA, LSU-rRNA)"/>
    <property type="evidence" value="ECO:0007669"/>
    <property type="project" value="TreeGrafter"/>
</dbReference>
<comment type="caution">
    <text evidence="2">The sequence shown here is derived from an EMBL/GenBank/DDBJ whole genome shotgun (WGS) entry which is preliminary data.</text>
</comment>
<dbReference type="AlphaFoldDB" id="A0A9Q0JPZ6"/>
<dbReference type="InterPro" id="IPR053030">
    <property type="entry name" value="Ribosomal_biogenesis_FAF1-like"/>
</dbReference>
<protein>
    <submittedName>
        <fullName evidence="2">Uncharacterized protein</fullName>
    </submittedName>
</protein>
<organism evidence="2 3">
    <name type="scientific">Turnera subulata</name>
    <dbReference type="NCBI Taxonomy" id="218843"/>
    <lineage>
        <taxon>Eukaryota</taxon>
        <taxon>Viridiplantae</taxon>
        <taxon>Streptophyta</taxon>
        <taxon>Embryophyta</taxon>
        <taxon>Tracheophyta</taxon>
        <taxon>Spermatophyta</taxon>
        <taxon>Magnoliopsida</taxon>
        <taxon>eudicotyledons</taxon>
        <taxon>Gunneridae</taxon>
        <taxon>Pentapetalae</taxon>
        <taxon>rosids</taxon>
        <taxon>fabids</taxon>
        <taxon>Malpighiales</taxon>
        <taxon>Passifloraceae</taxon>
        <taxon>Turnera</taxon>
    </lineage>
</organism>